<evidence type="ECO:0000256" key="1">
    <source>
        <dbReference type="ARBA" id="ARBA00001933"/>
    </source>
</evidence>
<dbReference type="RefSeq" id="WP_014437793.1">
    <property type="nucleotide sequence ID" value="NC_017080.1"/>
</dbReference>
<keyword evidence="2 6" id="KW-0808">Transferase</keyword>
<dbReference type="STRING" id="1142394.PSMK_24210"/>
<dbReference type="EC" id="2.3.1.47" evidence="6"/>
<comment type="cofactor">
    <cofactor evidence="1">
        <name>pyridoxal 5'-phosphate</name>
        <dbReference type="ChEBI" id="CHEBI:597326"/>
    </cofactor>
</comment>
<dbReference type="KEGG" id="phm:PSMK_24210"/>
<protein>
    <submittedName>
        <fullName evidence="6">8-amino-7-oxononanoate synthase</fullName>
        <ecNumber evidence="6">2.3.1.47</ecNumber>
    </submittedName>
</protein>
<dbReference type="InterPro" id="IPR050087">
    <property type="entry name" value="AON_synthase_class-II"/>
</dbReference>
<dbReference type="AlphaFoldDB" id="I0IH42"/>
<dbReference type="PANTHER" id="PTHR13693:SF100">
    <property type="entry name" value="8-AMINO-7-OXONONANOATE SYNTHASE"/>
    <property type="match status" value="1"/>
</dbReference>
<evidence type="ECO:0000256" key="3">
    <source>
        <dbReference type="ARBA" id="ARBA00022898"/>
    </source>
</evidence>
<dbReference type="Gene3D" id="3.40.640.10">
    <property type="entry name" value="Type I PLP-dependent aspartate aminotransferase-like (Major domain)"/>
    <property type="match status" value="1"/>
</dbReference>
<evidence type="ECO:0000256" key="4">
    <source>
        <dbReference type="SAM" id="Phobius"/>
    </source>
</evidence>
<dbReference type="PANTHER" id="PTHR13693">
    <property type="entry name" value="CLASS II AMINOTRANSFERASE/8-AMINO-7-OXONONANOATE SYNTHASE"/>
    <property type="match status" value="1"/>
</dbReference>
<dbReference type="InterPro" id="IPR015424">
    <property type="entry name" value="PyrdxlP-dep_Trfase"/>
</dbReference>
<keyword evidence="6" id="KW-0012">Acyltransferase</keyword>
<feature type="transmembrane region" description="Helical" evidence="4">
    <location>
        <begin position="286"/>
        <end position="307"/>
    </location>
</feature>
<dbReference type="PATRIC" id="fig|1142394.8.peg.2502"/>
<gene>
    <name evidence="6" type="primary">bioF</name>
    <name evidence="6" type="ordered locus">PSMK_24210</name>
</gene>
<dbReference type="EMBL" id="AP012338">
    <property type="protein sequence ID" value="BAM04580.1"/>
    <property type="molecule type" value="Genomic_DNA"/>
</dbReference>
<proteinExistence type="predicted"/>
<keyword evidence="4" id="KW-0472">Membrane</keyword>
<name>I0IH42_PHYMF</name>
<keyword evidence="3" id="KW-0663">Pyridoxal phosphate</keyword>
<accession>I0IH42</accession>
<evidence type="ECO:0000313" key="7">
    <source>
        <dbReference type="Proteomes" id="UP000007881"/>
    </source>
</evidence>
<dbReference type="GO" id="GO:0008710">
    <property type="term" value="F:8-amino-7-oxononanoate synthase activity"/>
    <property type="evidence" value="ECO:0007669"/>
    <property type="project" value="UniProtKB-EC"/>
</dbReference>
<dbReference type="HOGENOM" id="CLU_015846_11_2_0"/>
<dbReference type="InterPro" id="IPR015421">
    <property type="entry name" value="PyrdxlP-dep_Trfase_major"/>
</dbReference>
<dbReference type="GO" id="GO:0009102">
    <property type="term" value="P:biotin biosynthetic process"/>
    <property type="evidence" value="ECO:0007669"/>
    <property type="project" value="TreeGrafter"/>
</dbReference>
<dbReference type="Proteomes" id="UP000007881">
    <property type="component" value="Chromosome"/>
</dbReference>
<dbReference type="GO" id="GO:0030170">
    <property type="term" value="F:pyridoxal phosphate binding"/>
    <property type="evidence" value="ECO:0007669"/>
    <property type="project" value="InterPro"/>
</dbReference>
<keyword evidence="4" id="KW-0812">Transmembrane</keyword>
<dbReference type="Pfam" id="PF00155">
    <property type="entry name" value="Aminotran_1_2"/>
    <property type="match status" value="1"/>
</dbReference>
<evidence type="ECO:0000259" key="5">
    <source>
        <dbReference type="Pfam" id="PF00155"/>
    </source>
</evidence>
<dbReference type="SUPFAM" id="SSF53383">
    <property type="entry name" value="PLP-dependent transferases"/>
    <property type="match status" value="1"/>
</dbReference>
<dbReference type="Gene3D" id="3.90.1150.10">
    <property type="entry name" value="Aspartate Aminotransferase, domain 1"/>
    <property type="match status" value="1"/>
</dbReference>
<evidence type="ECO:0000256" key="2">
    <source>
        <dbReference type="ARBA" id="ARBA00022679"/>
    </source>
</evidence>
<sequence>MNYGPSSRGGPPGLAEAAAAELAALPADGRRALPAWRRRGRFARRASAPSATPGGPGERRLLLDLSSNDYLGLSTHPRVVAAAVAATGRHGVGGGSSRLIAGGGPVHAALEASFAAFKHAEAAVLLPTGYHANLALLGCLAGPGDLVLQDKRNHASLLDAGRLCGADGRRWPHGRLDRLAALLRAGAGARRRIVVTDSVFSMDGDCADLPALCDLCEAHGAWLVVDEAHATGVLGAGGAGLAEHQGVTERVAATVSTASKALGSLGGLVSGPRPLIDLLANRARPLIYTTAAPPGVAAAIAAAVAVVRDEPHRRHRLAAISARLRRGLAAAGWPVAMDPTPILPLPCGTNAAALALSRRLRSAGFLAPAIRPPTVPPGTARVRLSLRCDLLDAELDRLRAAIGAPPQAVS</sequence>
<dbReference type="InterPro" id="IPR004839">
    <property type="entry name" value="Aminotransferase_I/II_large"/>
</dbReference>
<dbReference type="InterPro" id="IPR015422">
    <property type="entry name" value="PyrdxlP-dep_Trfase_small"/>
</dbReference>
<organism evidence="6 7">
    <name type="scientific">Phycisphaera mikurensis (strain NBRC 102666 / KCTC 22515 / FYK2301M01)</name>
    <dbReference type="NCBI Taxonomy" id="1142394"/>
    <lineage>
        <taxon>Bacteria</taxon>
        <taxon>Pseudomonadati</taxon>
        <taxon>Planctomycetota</taxon>
        <taxon>Phycisphaerae</taxon>
        <taxon>Phycisphaerales</taxon>
        <taxon>Phycisphaeraceae</taxon>
        <taxon>Phycisphaera</taxon>
    </lineage>
</organism>
<evidence type="ECO:0000313" key="6">
    <source>
        <dbReference type="EMBL" id="BAM04580.1"/>
    </source>
</evidence>
<reference evidence="6 7" key="1">
    <citation type="submission" date="2012-02" db="EMBL/GenBank/DDBJ databases">
        <title>Complete genome sequence of Phycisphaera mikurensis NBRC 102666.</title>
        <authorList>
            <person name="Ankai A."/>
            <person name="Hosoyama A."/>
            <person name="Terui Y."/>
            <person name="Sekine M."/>
            <person name="Fukai R."/>
            <person name="Kato Y."/>
            <person name="Nakamura S."/>
            <person name="Yamada-Narita S."/>
            <person name="Kawakoshi A."/>
            <person name="Fukunaga Y."/>
            <person name="Yamazaki S."/>
            <person name="Fujita N."/>
        </authorList>
    </citation>
    <scope>NUCLEOTIDE SEQUENCE [LARGE SCALE GENOMIC DNA]</scope>
    <source>
        <strain evidence="7">NBRC 102666 / KCTC 22515 / FYK2301M01</strain>
    </source>
</reference>
<feature type="domain" description="Aminotransferase class I/classII large" evidence="5">
    <location>
        <begin position="63"/>
        <end position="402"/>
    </location>
</feature>
<keyword evidence="4" id="KW-1133">Transmembrane helix</keyword>
<dbReference type="eggNOG" id="COG0156">
    <property type="taxonomic scope" value="Bacteria"/>
</dbReference>
<keyword evidence="7" id="KW-1185">Reference proteome</keyword>